<keyword evidence="1" id="KW-0472">Membrane</keyword>
<evidence type="ECO:0000313" key="3">
    <source>
        <dbReference type="Proteomes" id="UP000054144"/>
    </source>
</evidence>
<organism evidence="2 3">
    <name type="scientific">Fistulina hepatica ATCC 64428</name>
    <dbReference type="NCBI Taxonomy" id="1128425"/>
    <lineage>
        <taxon>Eukaryota</taxon>
        <taxon>Fungi</taxon>
        <taxon>Dikarya</taxon>
        <taxon>Basidiomycota</taxon>
        <taxon>Agaricomycotina</taxon>
        <taxon>Agaricomycetes</taxon>
        <taxon>Agaricomycetidae</taxon>
        <taxon>Agaricales</taxon>
        <taxon>Fistulinaceae</taxon>
        <taxon>Fistulina</taxon>
    </lineage>
</organism>
<feature type="transmembrane region" description="Helical" evidence="1">
    <location>
        <begin position="59"/>
        <end position="78"/>
    </location>
</feature>
<accession>A0A0D7A8M8</accession>
<evidence type="ECO:0000313" key="2">
    <source>
        <dbReference type="EMBL" id="KIY47337.1"/>
    </source>
</evidence>
<protein>
    <submittedName>
        <fullName evidence="2">Uncharacterized protein</fullName>
    </submittedName>
</protein>
<keyword evidence="1" id="KW-1133">Transmembrane helix</keyword>
<name>A0A0D7A8M8_9AGAR</name>
<sequence length="235" mass="25737">MDHTPSNAGDHQWMKRRSTQWQVFGRYNTMVPVILSLACAVVNIAVVNVTTSSIVPVQVTNATAIVALFFGIGSALLHDPRSSVAAAKRGTIVSGQVVDHAIAVIMAWTELINVITAINSTLQSPSADDEVKAAVFSQKEKVHNFVNRFEHFFVWRSSKLLTAIHKANRNNRQVIPGSIEYEEELTRYQSSLAHRALAIRDTIFAAASTAIDATTRSLHDSFRGSEPPSQPEGSE</sequence>
<dbReference type="EMBL" id="KN881949">
    <property type="protein sequence ID" value="KIY47337.1"/>
    <property type="molecule type" value="Genomic_DNA"/>
</dbReference>
<dbReference type="Proteomes" id="UP000054144">
    <property type="component" value="Unassembled WGS sequence"/>
</dbReference>
<reference evidence="2 3" key="1">
    <citation type="journal article" date="2015" name="Fungal Genet. Biol.">
        <title>Evolution of novel wood decay mechanisms in Agaricales revealed by the genome sequences of Fistulina hepatica and Cylindrobasidium torrendii.</title>
        <authorList>
            <person name="Floudas D."/>
            <person name="Held B.W."/>
            <person name="Riley R."/>
            <person name="Nagy L.G."/>
            <person name="Koehler G."/>
            <person name="Ransdell A.S."/>
            <person name="Younus H."/>
            <person name="Chow J."/>
            <person name="Chiniquy J."/>
            <person name="Lipzen A."/>
            <person name="Tritt A."/>
            <person name="Sun H."/>
            <person name="Haridas S."/>
            <person name="LaButti K."/>
            <person name="Ohm R.A."/>
            <person name="Kues U."/>
            <person name="Blanchette R.A."/>
            <person name="Grigoriev I.V."/>
            <person name="Minto R.E."/>
            <person name="Hibbett D.S."/>
        </authorList>
    </citation>
    <scope>NUCLEOTIDE SEQUENCE [LARGE SCALE GENOMIC DNA]</scope>
    <source>
        <strain evidence="2 3">ATCC 64428</strain>
    </source>
</reference>
<keyword evidence="1" id="KW-0812">Transmembrane</keyword>
<evidence type="ECO:0000256" key="1">
    <source>
        <dbReference type="SAM" id="Phobius"/>
    </source>
</evidence>
<proteinExistence type="predicted"/>
<dbReference type="AlphaFoldDB" id="A0A0D7A8M8"/>
<feature type="transmembrane region" description="Helical" evidence="1">
    <location>
        <begin position="24"/>
        <end position="47"/>
    </location>
</feature>
<gene>
    <name evidence="2" type="ORF">FISHEDRAFT_59723</name>
</gene>
<keyword evidence="3" id="KW-1185">Reference proteome</keyword>